<organism evidence="2 3">
    <name type="scientific">Pseudomonas fluorescens</name>
    <dbReference type="NCBI Taxonomy" id="294"/>
    <lineage>
        <taxon>Bacteria</taxon>
        <taxon>Pseudomonadati</taxon>
        <taxon>Pseudomonadota</taxon>
        <taxon>Gammaproteobacteria</taxon>
        <taxon>Pseudomonadales</taxon>
        <taxon>Pseudomonadaceae</taxon>
        <taxon>Pseudomonas</taxon>
    </lineage>
</organism>
<accession>A0A423LK41</accession>
<dbReference type="AlphaFoldDB" id="A0A423LK41"/>
<reference evidence="2 3" key="1">
    <citation type="submission" date="2016-10" db="EMBL/GenBank/DDBJ databases">
        <title>Comparative genome analysis of multiple Pseudomonas spp. focuses on biocontrol and plant growth promoting traits.</title>
        <authorList>
            <person name="Tao X.-Y."/>
            <person name="Taylor C.G."/>
        </authorList>
    </citation>
    <scope>NUCLEOTIDE SEQUENCE [LARGE SCALE GENOMIC DNA]</scope>
    <source>
        <strain evidence="2 3">24D3</strain>
    </source>
</reference>
<evidence type="ECO:0000313" key="3">
    <source>
        <dbReference type="Proteomes" id="UP000285757"/>
    </source>
</evidence>
<gene>
    <name evidence="2" type="ORF">BK671_11355</name>
</gene>
<protein>
    <submittedName>
        <fullName evidence="2">Uncharacterized protein</fullName>
    </submittedName>
</protein>
<sequence>MKFSIVSAFLILAVSSSAHAGRCPADDMGCTKDNYQQKYEERIEKGKQEVKDADNMRERVDAVKSTVKDCADCGMKVISDSIGGTSER</sequence>
<dbReference type="EMBL" id="MOBU01000008">
    <property type="protein sequence ID" value="RON68690.1"/>
    <property type="molecule type" value="Genomic_DNA"/>
</dbReference>
<feature type="signal peptide" evidence="1">
    <location>
        <begin position="1"/>
        <end position="20"/>
    </location>
</feature>
<evidence type="ECO:0000256" key="1">
    <source>
        <dbReference type="SAM" id="SignalP"/>
    </source>
</evidence>
<proteinExistence type="predicted"/>
<comment type="caution">
    <text evidence="2">The sequence shown here is derived from an EMBL/GenBank/DDBJ whole genome shotgun (WGS) entry which is preliminary data.</text>
</comment>
<evidence type="ECO:0000313" key="2">
    <source>
        <dbReference type="EMBL" id="RON68690.1"/>
    </source>
</evidence>
<dbReference type="Proteomes" id="UP000285757">
    <property type="component" value="Unassembled WGS sequence"/>
</dbReference>
<dbReference type="RefSeq" id="WP_123532303.1">
    <property type="nucleotide sequence ID" value="NZ_MOBU01000008.1"/>
</dbReference>
<feature type="chain" id="PRO_5019445607" evidence="1">
    <location>
        <begin position="21"/>
        <end position="88"/>
    </location>
</feature>
<name>A0A423LK41_PSEFL</name>
<keyword evidence="1" id="KW-0732">Signal</keyword>